<name>A0ABN2UT24_9ACTN</name>
<accession>A0ABN2UT24</accession>
<dbReference type="SUPFAM" id="SSF52218">
    <property type="entry name" value="Flavoproteins"/>
    <property type="match status" value="1"/>
</dbReference>
<evidence type="ECO:0000313" key="2">
    <source>
        <dbReference type="EMBL" id="GAA2042956.1"/>
    </source>
</evidence>
<dbReference type="InterPro" id="IPR005025">
    <property type="entry name" value="FMN_Rdtase-like_dom"/>
</dbReference>
<proteinExistence type="predicted"/>
<dbReference type="Gene3D" id="3.40.50.360">
    <property type="match status" value="1"/>
</dbReference>
<dbReference type="PANTHER" id="PTHR30543:SF21">
    <property type="entry name" value="NAD(P)H-DEPENDENT FMN REDUCTASE LOT6"/>
    <property type="match status" value="1"/>
</dbReference>
<dbReference type="InterPro" id="IPR050712">
    <property type="entry name" value="NAD(P)H-dep_reductase"/>
</dbReference>
<keyword evidence="3" id="KW-1185">Reference proteome</keyword>
<evidence type="ECO:0000313" key="3">
    <source>
        <dbReference type="Proteomes" id="UP001500751"/>
    </source>
</evidence>
<feature type="domain" description="NADPH-dependent FMN reductase-like" evidence="1">
    <location>
        <begin position="5"/>
        <end position="151"/>
    </location>
</feature>
<protein>
    <submittedName>
        <fullName evidence="2">NADPH-dependent FMN reductase</fullName>
    </submittedName>
</protein>
<organism evidence="2 3">
    <name type="scientific">Catenulispora yoronensis</name>
    <dbReference type="NCBI Taxonomy" id="450799"/>
    <lineage>
        <taxon>Bacteria</taxon>
        <taxon>Bacillati</taxon>
        <taxon>Actinomycetota</taxon>
        <taxon>Actinomycetes</taxon>
        <taxon>Catenulisporales</taxon>
        <taxon>Catenulisporaceae</taxon>
        <taxon>Catenulispora</taxon>
    </lineage>
</organism>
<dbReference type="EMBL" id="BAAAQN010000034">
    <property type="protein sequence ID" value="GAA2042956.1"/>
    <property type="molecule type" value="Genomic_DNA"/>
</dbReference>
<gene>
    <name evidence="2" type="ORF">GCM10009839_52460</name>
</gene>
<dbReference type="RefSeq" id="WP_344668306.1">
    <property type="nucleotide sequence ID" value="NZ_BAAAQN010000034.1"/>
</dbReference>
<reference evidence="2 3" key="1">
    <citation type="journal article" date="2019" name="Int. J. Syst. Evol. Microbiol.">
        <title>The Global Catalogue of Microorganisms (GCM) 10K type strain sequencing project: providing services to taxonomists for standard genome sequencing and annotation.</title>
        <authorList>
            <consortium name="The Broad Institute Genomics Platform"/>
            <consortium name="The Broad Institute Genome Sequencing Center for Infectious Disease"/>
            <person name="Wu L."/>
            <person name="Ma J."/>
        </authorList>
    </citation>
    <scope>NUCLEOTIDE SEQUENCE [LARGE SCALE GENOMIC DNA]</scope>
    <source>
        <strain evidence="2 3">JCM 16014</strain>
    </source>
</reference>
<dbReference type="Pfam" id="PF03358">
    <property type="entry name" value="FMN_red"/>
    <property type="match status" value="1"/>
</dbReference>
<comment type="caution">
    <text evidence="2">The sequence shown here is derived from an EMBL/GenBank/DDBJ whole genome shotgun (WGS) entry which is preliminary data.</text>
</comment>
<dbReference type="InterPro" id="IPR029039">
    <property type="entry name" value="Flavoprotein-like_sf"/>
</dbReference>
<evidence type="ECO:0000259" key="1">
    <source>
        <dbReference type="Pfam" id="PF03358"/>
    </source>
</evidence>
<sequence>MELIDVLAVCGSGRAGSLNQALLQAAQELAEDPLRVQIWGDRPLIPHLDATRGRPFPPTVEALRERVSAADLLLIVTPELNRGIPGALKDTIDWLSVLAPPRPLVGKPVVLMSASPNKFGGAFAQLQLGDMLRRAGAEVLTDFDIAIGFVHDHIDAAGVLTGQEPRQEITALWRRVLAEITARRRPVPA</sequence>
<dbReference type="PANTHER" id="PTHR30543">
    <property type="entry name" value="CHROMATE REDUCTASE"/>
    <property type="match status" value="1"/>
</dbReference>
<dbReference type="Proteomes" id="UP001500751">
    <property type="component" value="Unassembled WGS sequence"/>
</dbReference>